<dbReference type="RefSeq" id="WP_186902053.1">
    <property type="nucleotide sequence ID" value="NZ_JACOGD010000001.1"/>
</dbReference>
<dbReference type="EMBL" id="JACOGD010000001">
    <property type="protein sequence ID" value="MBC3930145.1"/>
    <property type="molecule type" value="Genomic_DNA"/>
</dbReference>
<name>A0ABR6ZZQ6_9BURK</name>
<feature type="chain" id="PRO_5046461699" evidence="1">
    <location>
        <begin position="20"/>
        <end position="140"/>
    </location>
</feature>
<keyword evidence="3" id="KW-1185">Reference proteome</keyword>
<evidence type="ECO:0000313" key="2">
    <source>
        <dbReference type="EMBL" id="MBC3930145.1"/>
    </source>
</evidence>
<comment type="caution">
    <text evidence="2">The sequence shown here is derived from an EMBL/GenBank/DDBJ whole genome shotgun (WGS) entry which is preliminary data.</text>
</comment>
<keyword evidence="1" id="KW-0732">Signal</keyword>
<evidence type="ECO:0000313" key="3">
    <source>
        <dbReference type="Proteomes" id="UP000654304"/>
    </source>
</evidence>
<dbReference type="Proteomes" id="UP000654304">
    <property type="component" value="Unassembled WGS sequence"/>
</dbReference>
<accession>A0ABR6ZZQ6</accession>
<gene>
    <name evidence="2" type="ORF">H8K43_00545</name>
</gene>
<proteinExistence type="predicted"/>
<feature type="signal peptide" evidence="1">
    <location>
        <begin position="1"/>
        <end position="19"/>
    </location>
</feature>
<evidence type="ECO:0000256" key="1">
    <source>
        <dbReference type="SAM" id="SignalP"/>
    </source>
</evidence>
<protein>
    <submittedName>
        <fullName evidence="2">Uncharacterized protein</fullName>
    </submittedName>
</protein>
<organism evidence="2 3">
    <name type="scientific">Undibacterium curvum</name>
    <dbReference type="NCBI Taxonomy" id="2762294"/>
    <lineage>
        <taxon>Bacteria</taxon>
        <taxon>Pseudomonadati</taxon>
        <taxon>Pseudomonadota</taxon>
        <taxon>Betaproteobacteria</taxon>
        <taxon>Burkholderiales</taxon>
        <taxon>Oxalobacteraceae</taxon>
        <taxon>Undibacterium</taxon>
    </lineage>
</organism>
<sequence length="140" mass="15252">MQALLTLFIAAASTASAYATETQPVCKLTALTPPAIVLSEAVEAPTLSTGDSKALRTISLHEPVGTTDQFLYAALIDRNAQQAWVYQYGGFSGAYKWYGPYKVDVTDFENCPRTKGYMPLNVVVQKQGELEMLPGTDLLR</sequence>
<reference evidence="2 3" key="1">
    <citation type="submission" date="2020-08" db="EMBL/GenBank/DDBJ databases">
        <title>Novel species isolated from subtropical streams in China.</title>
        <authorList>
            <person name="Lu H."/>
        </authorList>
    </citation>
    <scope>NUCLEOTIDE SEQUENCE [LARGE SCALE GENOMIC DNA]</scope>
    <source>
        <strain evidence="2 3">CY22W</strain>
    </source>
</reference>